<evidence type="ECO:0000313" key="2">
    <source>
        <dbReference type="Proteomes" id="UP001271769"/>
    </source>
</evidence>
<name>A0ABU5DV42_9PROT</name>
<dbReference type="EMBL" id="JAXCLX010000001">
    <property type="protein sequence ID" value="MDY0871164.1"/>
    <property type="molecule type" value="Genomic_DNA"/>
</dbReference>
<keyword evidence="2" id="KW-1185">Reference proteome</keyword>
<evidence type="ECO:0000313" key="1">
    <source>
        <dbReference type="EMBL" id="MDY0871164.1"/>
    </source>
</evidence>
<protein>
    <submittedName>
        <fullName evidence="1">YdbH domain-containing protein</fullName>
    </submittedName>
</protein>
<dbReference type="Proteomes" id="UP001271769">
    <property type="component" value="Unassembled WGS sequence"/>
</dbReference>
<sequence length="843" mass="88109">MLRLTLLLIIAATLATFFRLELVNRAGPWLLARELDVPVELGVARFDWNQSHIDRLILGSQRDIVVEDVTLTYDPLSARLQSVEIGRVALLARYDPGKGPGISLGDLDPLVERLRAMASAPGDPDAASAPLPDMLVKSFEIGLASPAGFINGSGQANVNAQAVIAQFTLREQQDYARVDISLAAPLTKDGKPPLGDVTLNMDAHSALWPLLGLAQPTAGNIKASAHLRMPEPGGAVDAPIALADWQAEAVNFTYPGLTAPLNGTLGGTAAYGADWLSLEKLAGDIKGGISAAFTAKVSGNLRASPLTGTQALAGDLDLKLNGGDFTFPGVNVTGLTLALPVSVSAERAGGATTVDIALTKPGTLGFQKLAVGDGSVTLPKATNLTFKGDGASTIHLAWRDAAPIAADFSLAIAKSSFTVEPKAAGERLLVAMPEAKLTGRYAADAPLAYTFDVKNAQVAVPARALTLGKVAVSLASDANGLRAKLSTGALAGLGAFTPVKGTAEATLVGDKASFKARFQGDDQPLDLSLTGKADLAKQSGAVDLKLAPLDFAIGGLQPYNLFPPLRDYLDDISGRVELEGPVRFDSGGFTSDLKLGLTQISGKVGPVQLTNVNSVINIDRPWPLSTKPDQVLAVELADIGLPLTNVLFRFKVSDGKTLDLKESRLEMTGGKVTLDPAILSFDAPAQNLMLRVEGISVAKLFDTLGIAGLSGEGDVSGAVPVTIFPGGIAIPNAKLAATAPGVLRYDRAQAPLALQSAGESVAMALEALADFHYEKLMLDLTRNLTGDVNLGLHISGRNPSFYDGYPVEFNLSVEGRLDQALKEGLAGYQVPDMIQQQLEKLSP</sequence>
<reference evidence="1 2" key="1">
    <citation type="journal article" date="2013" name="Antonie Van Leeuwenhoek">
        <title>Dongia rigui sp. nov., isolated from freshwater of a large wetland in Korea.</title>
        <authorList>
            <person name="Baik K.S."/>
            <person name="Hwang Y.M."/>
            <person name="Choi J.S."/>
            <person name="Kwon J."/>
            <person name="Seong C.N."/>
        </authorList>
    </citation>
    <scope>NUCLEOTIDE SEQUENCE [LARGE SCALE GENOMIC DNA]</scope>
    <source>
        <strain evidence="1 2">04SU4-P</strain>
    </source>
</reference>
<gene>
    <name evidence="1" type="ORF">SMD31_04505</name>
</gene>
<organism evidence="1 2">
    <name type="scientific">Dongia rigui</name>
    <dbReference type="NCBI Taxonomy" id="940149"/>
    <lineage>
        <taxon>Bacteria</taxon>
        <taxon>Pseudomonadati</taxon>
        <taxon>Pseudomonadota</taxon>
        <taxon>Alphaproteobacteria</taxon>
        <taxon>Rhodospirillales</taxon>
        <taxon>Dongiaceae</taxon>
        <taxon>Dongia</taxon>
    </lineage>
</organism>
<dbReference type="InterPro" id="IPR021730">
    <property type="entry name" value="YdbH"/>
</dbReference>
<proteinExistence type="predicted"/>
<comment type="caution">
    <text evidence="1">The sequence shown here is derived from an EMBL/GenBank/DDBJ whole genome shotgun (WGS) entry which is preliminary data.</text>
</comment>
<dbReference type="Pfam" id="PF11739">
    <property type="entry name" value="YdbH-like"/>
    <property type="match status" value="1"/>
</dbReference>
<accession>A0ABU5DV42</accession>
<dbReference type="RefSeq" id="WP_320499530.1">
    <property type="nucleotide sequence ID" value="NZ_JAXCLX010000001.1"/>
</dbReference>